<dbReference type="GO" id="GO:0032259">
    <property type="term" value="P:methylation"/>
    <property type="evidence" value="ECO:0007669"/>
    <property type="project" value="UniProtKB-KW"/>
</dbReference>
<keyword evidence="3 6" id="KW-0808">Transferase</keyword>
<keyword evidence="1 6" id="KW-0698">rRNA processing</keyword>
<dbReference type="EC" id="2.1.1.177" evidence="6"/>
<keyword evidence="6" id="KW-0963">Cytoplasm</keyword>
<keyword evidence="2 6" id="KW-0489">Methyltransferase</keyword>
<comment type="function">
    <text evidence="6">Specifically methylates the pseudouridine at position 1915 (m3Psi1915) in 23S rRNA.</text>
</comment>
<dbReference type="NCBIfam" id="NF000985">
    <property type="entry name" value="PRK00103.1-3"/>
    <property type="match status" value="1"/>
</dbReference>
<organism evidence="7 8">
    <name type="scientific">Tepidibacter hydrothermalis</name>
    <dbReference type="NCBI Taxonomy" id="3036126"/>
    <lineage>
        <taxon>Bacteria</taxon>
        <taxon>Bacillati</taxon>
        <taxon>Bacillota</taxon>
        <taxon>Clostridia</taxon>
        <taxon>Peptostreptococcales</taxon>
        <taxon>Peptostreptococcaceae</taxon>
        <taxon>Tepidibacter</taxon>
    </lineage>
</organism>
<evidence type="ECO:0000313" key="8">
    <source>
        <dbReference type="Proteomes" id="UP001222800"/>
    </source>
</evidence>
<comment type="similarity">
    <text evidence="5 6">Belongs to the RNA methyltransferase RlmH family.</text>
</comment>
<name>A0ABY8EBE3_9FIRM</name>
<evidence type="ECO:0000256" key="5">
    <source>
        <dbReference type="ARBA" id="ARBA00038303"/>
    </source>
</evidence>
<dbReference type="CDD" id="cd18081">
    <property type="entry name" value="RlmH-like"/>
    <property type="match status" value="1"/>
</dbReference>
<dbReference type="HAMAP" id="MF_00658">
    <property type="entry name" value="23SrRNA_methyltr_H"/>
    <property type="match status" value="1"/>
</dbReference>
<comment type="subcellular location">
    <subcellularLocation>
        <location evidence="6">Cytoplasm</location>
    </subcellularLocation>
</comment>
<proteinExistence type="inferred from homology"/>
<evidence type="ECO:0000256" key="6">
    <source>
        <dbReference type="HAMAP-Rule" id="MF_00658"/>
    </source>
</evidence>
<dbReference type="GO" id="GO:0008168">
    <property type="term" value="F:methyltransferase activity"/>
    <property type="evidence" value="ECO:0007669"/>
    <property type="project" value="UniProtKB-KW"/>
</dbReference>
<feature type="binding site" evidence="6">
    <location>
        <position position="108"/>
    </location>
    <ligand>
        <name>S-adenosyl-L-methionine</name>
        <dbReference type="ChEBI" id="CHEBI:59789"/>
    </ligand>
</feature>
<evidence type="ECO:0000256" key="4">
    <source>
        <dbReference type="ARBA" id="ARBA00022691"/>
    </source>
</evidence>
<dbReference type="PANTHER" id="PTHR33603:SF1">
    <property type="entry name" value="RIBOSOMAL RNA LARGE SUBUNIT METHYLTRANSFERASE H"/>
    <property type="match status" value="1"/>
</dbReference>
<dbReference type="Pfam" id="PF02590">
    <property type="entry name" value="SPOUT_MTase"/>
    <property type="match status" value="1"/>
</dbReference>
<evidence type="ECO:0000256" key="2">
    <source>
        <dbReference type="ARBA" id="ARBA00022603"/>
    </source>
</evidence>
<dbReference type="InterPro" id="IPR029028">
    <property type="entry name" value="Alpha/beta_knot_MTases"/>
</dbReference>
<evidence type="ECO:0000256" key="3">
    <source>
        <dbReference type="ARBA" id="ARBA00022679"/>
    </source>
</evidence>
<reference evidence="7 8" key="1">
    <citation type="submission" date="2023-03" db="EMBL/GenBank/DDBJ databases">
        <title>Complete genome sequence of Tepidibacter sp. SWIR-1, isolated from a deep-sea hydrothermal vent.</title>
        <authorList>
            <person name="Li X."/>
        </authorList>
    </citation>
    <scope>NUCLEOTIDE SEQUENCE [LARGE SCALE GENOMIC DNA]</scope>
    <source>
        <strain evidence="7 8">SWIR-1</strain>
    </source>
</reference>
<evidence type="ECO:0000313" key="7">
    <source>
        <dbReference type="EMBL" id="WFD10224.1"/>
    </source>
</evidence>
<gene>
    <name evidence="6 7" type="primary">rlmH</name>
    <name evidence="7" type="ORF">P4S50_17990</name>
</gene>
<dbReference type="EMBL" id="CP120733">
    <property type="protein sequence ID" value="WFD10224.1"/>
    <property type="molecule type" value="Genomic_DNA"/>
</dbReference>
<dbReference type="PIRSF" id="PIRSF004505">
    <property type="entry name" value="MT_bac"/>
    <property type="match status" value="1"/>
</dbReference>
<accession>A0ABY8EBE3</accession>
<comment type="subunit">
    <text evidence="6">Homodimer.</text>
</comment>
<protein>
    <recommendedName>
        <fullName evidence="6">Ribosomal RNA large subunit methyltransferase H</fullName>
        <ecNumber evidence="6">2.1.1.177</ecNumber>
    </recommendedName>
    <alternativeName>
        <fullName evidence="6">23S rRNA (pseudouridine1915-N3)-methyltransferase</fullName>
    </alternativeName>
    <alternativeName>
        <fullName evidence="6">23S rRNA m3Psi1915 methyltransferase</fullName>
    </alternativeName>
    <alternativeName>
        <fullName evidence="6">rRNA (pseudouridine-N3-)-methyltransferase RlmH</fullName>
    </alternativeName>
</protein>
<dbReference type="PANTHER" id="PTHR33603">
    <property type="entry name" value="METHYLTRANSFERASE"/>
    <property type="match status" value="1"/>
</dbReference>
<dbReference type="Gene3D" id="3.40.1280.10">
    <property type="match status" value="1"/>
</dbReference>
<dbReference type="NCBIfam" id="TIGR00246">
    <property type="entry name" value="tRNA_RlmH_YbeA"/>
    <property type="match status" value="1"/>
</dbReference>
<dbReference type="Proteomes" id="UP001222800">
    <property type="component" value="Chromosome"/>
</dbReference>
<dbReference type="SUPFAM" id="SSF75217">
    <property type="entry name" value="alpha/beta knot"/>
    <property type="match status" value="1"/>
</dbReference>
<comment type="catalytic activity">
    <reaction evidence="6">
        <text>pseudouridine(1915) in 23S rRNA + S-adenosyl-L-methionine = N(3)-methylpseudouridine(1915) in 23S rRNA + S-adenosyl-L-homocysteine + H(+)</text>
        <dbReference type="Rhea" id="RHEA:42752"/>
        <dbReference type="Rhea" id="RHEA-COMP:10221"/>
        <dbReference type="Rhea" id="RHEA-COMP:10222"/>
        <dbReference type="ChEBI" id="CHEBI:15378"/>
        <dbReference type="ChEBI" id="CHEBI:57856"/>
        <dbReference type="ChEBI" id="CHEBI:59789"/>
        <dbReference type="ChEBI" id="CHEBI:65314"/>
        <dbReference type="ChEBI" id="CHEBI:74486"/>
        <dbReference type="EC" id="2.1.1.177"/>
    </reaction>
</comment>
<feature type="binding site" evidence="6">
    <location>
        <begin position="127"/>
        <end position="132"/>
    </location>
    <ligand>
        <name>S-adenosyl-L-methionine</name>
        <dbReference type="ChEBI" id="CHEBI:59789"/>
    </ligand>
</feature>
<keyword evidence="8" id="KW-1185">Reference proteome</keyword>
<dbReference type="InterPro" id="IPR003742">
    <property type="entry name" value="RlmH-like"/>
</dbReference>
<dbReference type="RefSeq" id="WP_277732202.1">
    <property type="nucleotide sequence ID" value="NZ_CP120733.1"/>
</dbReference>
<dbReference type="InterPro" id="IPR029026">
    <property type="entry name" value="tRNA_m1G_MTases_N"/>
</dbReference>
<keyword evidence="4 6" id="KW-0949">S-adenosyl-L-methionine</keyword>
<feature type="binding site" evidence="6">
    <location>
        <position position="76"/>
    </location>
    <ligand>
        <name>S-adenosyl-L-methionine</name>
        <dbReference type="ChEBI" id="CHEBI:59789"/>
    </ligand>
</feature>
<evidence type="ECO:0000256" key="1">
    <source>
        <dbReference type="ARBA" id="ARBA00022552"/>
    </source>
</evidence>
<sequence length="159" mass="18181">MNIKLVTVGKIKEKYLKLGIDEFTKRLSKYCKLEIVELNDEKAPENLSEKEMIMIKDKEGKKILSHVKDTTYAIALAIDGKNLSSEELADKLNNLSIMGKSNVTFIIGGSLGLSDEVLKRADFKLSFSKMTFPHQLMRLILLEQVYRSFRIIKGEPYHK</sequence>